<dbReference type="EMBL" id="CP012622">
    <property type="protein sequence ID" value="ALD66111.1"/>
    <property type="molecule type" value="Genomic_DNA"/>
</dbReference>
<dbReference type="PANTHER" id="PTHR18964">
    <property type="entry name" value="ROK (REPRESSOR, ORF, KINASE) FAMILY"/>
    <property type="match status" value="1"/>
</dbReference>
<reference evidence="2 3" key="1">
    <citation type="journal article" date="2015" name="Genome Announc.">
        <title>Complete Genome Sequence of Spiroplasma cantharicola CC-1T (DSM 21588), a Bacterium Isolated from Soldier Beetle (Cantharis carolinus).</title>
        <authorList>
            <person name="Lo W.S."/>
            <person name="Liu P.Y."/>
            <person name="Kuo C.H."/>
        </authorList>
    </citation>
    <scope>NUCLEOTIDE SEQUENCE [LARGE SCALE GENOMIC DNA]</scope>
    <source>
        <strain evidence="2 3">CC-1</strain>
    </source>
</reference>
<dbReference type="InterPro" id="IPR043129">
    <property type="entry name" value="ATPase_NBD"/>
</dbReference>
<protein>
    <submittedName>
        <fullName evidence="2">Glucokinase</fullName>
    </submittedName>
</protein>
<dbReference type="KEGG" id="scj:SCANT_v1c02010"/>
<keyword evidence="3" id="KW-1185">Reference proteome</keyword>
<comment type="similarity">
    <text evidence="1">Belongs to the ROK (NagC/XylR) family.</text>
</comment>
<dbReference type="PANTHER" id="PTHR18964:SF149">
    <property type="entry name" value="BIFUNCTIONAL UDP-N-ACETYLGLUCOSAMINE 2-EPIMERASE_N-ACETYLMANNOSAMINE KINASE"/>
    <property type="match status" value="1"/>
</dbReference>
<dbReference type="Gene3D" id="3.30.420.40">
    <property type="match status" value="2"/>
</dbReference>
<keyword evidence="2" id="KW-0808">Transferase</keyword>
<dbReference type="Proteomes" id="UP000063919">
    <property type="component" value="Chromosome"/>
</dbReference>
<dbReference type="RefSeq" id="WP_053945884.1">
    <property type="nucleotide sequence ID" value="NZ_CP012622.1"/>
</dbReference>
<dbReference type="AlphaFoldDB" id="A0A0M4JJ28"/>
<evidence type="ECO:0000313" key="3">
    <source>
        <dbReference type="Proteomes" id="UP000063919"/>
    </source>
</evidence>
<proteinExistence type="inferred from homology"/>
<gene>
    <name evidence="2" type="primary">glk</name>
    <name evidence="2" type="ORF">SCANT_v1c02010</name>
</gene>
<evidence type="ECO:0000313" key="2">
    <source>
        <dbReference type="EMBL" id="ALD66111.1"/>
    </source>
</evidence>
<dbReference type="STRING" id="362837.SCANT_v1c02010"/>
<accession>A0A0M4JJ28</accession>
<dbReference type="PATRIC" id="fig|362837.3.peg.202"/>
<organism evidence="2 3">
    <name type="scientific">Spiroplasma cantharicola</name>
    <dbReference type="NCBI Taxonomy" id="362837"/>
    <lineage>
        <taxon>Bacteria</taxon>
        <taxon>Bacillati</taxon>
        <taxon>Mycoplasmatota</taxon>
        <taxon>Mollicutes</taxon>
        <taxon>Entomoplasmatales</taxon>
        <taxon>Spiroplasmataceae</taxon>
        <taxon>Spiroplasma</taxon>
    </lineage>
</organism>
<dbReference type="SUPFAM" id="SSF53067">
    <property type="entry name" value="Actin-like ATPase domain"/>
    <property type="match status" value="1"/>
</dbReference>
<dbReference type="OrthoDB" id="9810372at2"/>
<keyword evidence="2" id="KW-0418">Kinase</keyword>
<evidence type="ECO:0000256" key="1">
    <source>
        <dbReference type="ARBA" id="ARBA00006479"/>
    </source>
</evidence>
<dbReference type="InterPro" id="IPR000600">
    <property type="entry name" value="ROK"/>
</dbReference>
<name>A0A0M4JJ28_9MOLU</name>
<dbReference type="GO" id="GO:0016301">
    <property type="term" value="F:kinase activity"/>
    <property type="evidence" value="ECO:0007669"/>
    <property type="project" value="UniProtKB-KW"/>
</dbReference>
<dbReference type="Pfam" id="PF00480">
    <property type="entry name" value="ROK"/>
    <property type="match status" value="1"/>
</dbReference>
<sequence length="319" mass="34777">MPKAFTIDLGATTAKCAFFENMKIKQTFIFKTINKDKILENIAVEAFKIAKENNINMNELDFIGIAVCGIVDNKTGTVIYSTNLGWKNYPAKKELMKLFNNKNVYVLNDAKSAAYGEWAISLKGKPDSMALFTLGTGVGGGAIFDRKLVFGDNTGLPSEPGHGGGFQSECQCSCGLIGCIEPVSSATGIERKLREIGSKSTGPLGKIYSQLNGDIHIIDIADLVKNGDKEVIKIFENSLEPLAKCISVLIHFFDLSMIVIGGGPSNLGEPLIQIIKEKLKNYVLPDFYSRITIRTAQLGNMVGAWGVYKYGIDNLITKK</sequence>